<sequence>MRTPKIESLHRAIDWLNVHTNANLVKQDLDRSDIDSNSWLAGFTDGDGNFSINLVDRKKRGLITTKRVQAFFRIELRQNYHREVLSKLEGVSYFYILNKIACYLGVNLYSRTRVKGEKIFHSFMLISHNINSHQKTIEYFEKYPLYSSKYLAYKDWLNVVSKIISRNGSPLSQEDVKEIEKIKSQFNSKRTLFDFTHLDTIL</sequence>
<reference evidence="3" key="1">
    <citation type="journal article" date="2019" name="Sci. Rep.">
        <title>Mitogenome types of two Lentinula edodes sensu lato populations in China.</title>
        <authorList>
            <person name="Song X."/>
            <person name="Zhao Y."/>
            <person name="Song C."/>
            <person name="Chen M."/>
            <person name="Huang J."/>
            <person name="Bao D."/>
            <person name="Tan Q."/>
            <person name="Yang R."/>
        </authorList>
    </citation>
    <scope>NUCLEOTIDE SEQUENCE</scope>
    <source>
        <strain evidence="3">YAASM363</strain>
    </source>
</reference>
<keyword evidence="3" id="KW-0496">Mitochondrion</keyword>
<evidence type="ECO:0000313" key="3">
    <source>
        <dbReference type="EMBL" id="QEN73921.1"/>
    </source>
</evidence>
<geneLocation type="mitochondrion" evidence="3"/>
<dbReference type="EMBL" id="MF774813">
    <property type="protein sequence ID" value="QEN73921.1"/>
    <property type="molecule type" value="Genomic_DNA"/>
</dbReference>
<dbReference type="GO" id="GO:0005739">
    <property type="term" value="C:mitochondrion"/>
    <property type="evidence" value="ECO:0007669"/>
    <property type="project" value="UniProtKB-ARBA"/>
</dbReference>
<dbReference type="InterPro" id="IPR004860">
    <property type="entry name" value="LAGLIDADG_dom"/>
</dbReference>
<dbReference type="GO" id="GO:0004519">
    <property type="term" value="F:endonuclease activity"/>
    <property type="evidence" value="ECO:0007669"/>
    <property type="project" value="InterPro"/>
</dbReference>
<evidence type="ECO:0000259" key="2">
    <source>
        <dbReference type="Pfam" id="PF00961"/>
    </source>
</evidence>
<name>A0A5C1VAC1_LENED</name>
<evidence type="ECO:0000256" key="1">
    <source>
        <dbReference type="ARBA" id="ARBA00002670"/>
    </source>
</evidence>
<dbReference type="Pfam" id="PF00961">
    <property type="entry name" value="LAGLIDADG_1"/>
    <property type="match status" value="1"/>
</dbReference>
<proteinExistence type="predicted"/>
<dbReference type="AlphaFoldDB" id="A0A5C1VAC1"/>
<dbReference type="PANTHER" id="PTHR36181">
    <property type="entry name" value="INTRON-ENCODED ENDONUCLEASE AI3-RELATED"/>
    <property type="match status" value="1"/>
</dbReference>
<dbReference type="SUPFAM" id="SSF55608">
    <property type="entry name" value="Homing endonucleases"/>
    <property type="match status" value="1"/>
</dbReference>
<feature type="domain" description="Homing endonuclease LAGLIDADG" evidence="2">
    <location>
        <begin position="40"/>
        <end position="159"/>
    </location>
</feature>
<dbReference type="Gene3D" id="3.10.28.10">
    <property type="entry name" value="Homing endonucleases"/>
    <property type="match status" value="1"/>
</dbReference>
<comment type="function">
    <text evidence="1">Mitochondrial DNA endonuclease involved in intron homing.</text>
</comment>
<dbReference type="FunFam" id="3.10.28.10:FF:000011">
    <property type="entry name" value="Intron-encoded DNA endonuclease aI3"/>
    <property type="match status" value="1"/>
</dbReference>
<dbReference type="PANTHER" id="PTHR36181:SF6">
    <property type="entry name" value="INTRON-ENCODED LAGLIDADG ENDONUCLEASE FAMILY PROTEIN"/>
    <property type="match status" value="1"/>
</dbReference>
<organism evidence="3">
    <name type="scientific">Lentinula edodes</name>
    <name type="common">Shiitake mushroom</name>
    <name type="synonym">Lentinus edodes</name>
    <dbReference type="NCBI Taxonomy" id="5353"/>
    <lineage>
        <taxon>Eukaryota</taxon>
        <taxon>Fungi</taxon>
        <taxon>Dikarya</taxon>
        <taxon>Basidiomycota</taxon>
        <taxon>Agaricomycotina</taxon>
        <taxon>Agaricomycetes</taxon>
        <taxon>Agaricomycetidae</taxon>
        <taxon>Agaricales</taxon>
        <taxon>Marasmiineae</taxon>
        <taxon>Omphalotaceae</taxon>
        <taxon>Lentinula</taxon>
    </lineage>
</organism>
<accession>A0A5C1VAC1</accession>
<protein>
    <recommendedName>
        <fullName evidence="2">Homing endonuclease LAGLIDADG domain-containing protein</fullName>
    </recommendedName>
</protein>
<dbReference type="InterPro" id="IPR051289">
    <property type="entry name" value="LAGLIDADG_Endonuclease"/>
</dbReference>
<dbReference type="InterPro" id="IPR027434">
    <property type="entry name" value="Homing_endonucl"/>
</dbReference>